<proteinExistence type="inferred from homology"/>
<dbReference type="Proteomes" id="UP000219329">
    <property type="component" value="Unassembled WGS sequence"/>
</dbReference>
<evidence type="ECO:0000256" key="3">
    <source>
        <dbReference type="PIRSR" id="PIRSR603782-2"/>
    </source>
</evidence>
<keyword evidence="2" id="KW-0186">Copper</keyword>
<evidence type="ECO:0000256" key="2">
    <source>
        <dbReference type="PIRSR" id="PIRSR603782-1"/>
    </source>
</evidence>
<dbReference type="PANTHER" id="PTHR12151:SF25">
    <property type="entry name" value="LINALOOL DEHYDRATASE_ISOMERASE DOMAIN-CONTAINING PROTEIN"/>
    <property type="match status" value="1"/>
</dbReference>
<protein>
    <recommendedName>
        <fullName evidence="7">Thioredoxin domain-containing protein</fullName>
    </recommendedName>
</protein>
<sequence>MQLSSSTKLGLIAFLAVDVALAVIFVSLYLLRSDRSTEAELREIGATIFPQPFEISGFDLTDQNGDEFSDENLLENWNLLFFGFTSCPDICPITMAELGRFTNLWREETRKPPPQIILATVDPTKDTPDQLKDYLARFNSEFFGLTGEPNDLTALAENLFVAYGEPTTEGVQPSGHNNHESRINPDDFAIDHSSHISVIDPNGDLFAVIRPPHRARDLVDAMKIISE</sequence>
<feature type="binding site" evidence="2">
    <location>
        <position position="192"/>
    </location>
    <ligand>
        <name>Cu cation</name>
        <dbReference type="ChEBI" id="CHEBI:23378"/>
    </ligand>
</feature>
<dbReference type="InterPro" id="IPR003782">
    <property type="entry name" value="SCO1/SenC"/>
</dbReference>
<gene>
    <name evidence="5" type="ORF">CNF02_03620</name>
</gene>
<reference evidence="5 6" key="1">
    <citation type="submission" date="2017-08" db="EMBL/GenBank/DDBJ databases">
        <title>Fine stratification of microbial communities through a metagenomic profile of the photic zone.</title>
        <authorList>
            <person name="Haro-Moreno J.M."/>
            <person name="Lopez-Perez M."/>
            <person name="De La Torre J."/>
            <person name="Picazo A."/>
            <person name="Camacho A."/>
            <person name="Rodriguez-Valera F."/>
        </authorList>
    </citation>
    <scope>NUCLEOTIDE SEQUENCE [LARGE SCALE GENOMIC DNA]</scope>
    <source>
        <strain evidence="5">MED-G28</strain>
    </source>
</reference>
<keyword evidence="4" id="KW-0812">Transmembrane</keyword>
<comment type="caution">
    <text evidence="5">The sequence shown here is derived from an EMBL/GenBank/DDBJ whole genome shotgun (WGS) entry which is preliminary data.</text>
</comment>
<evidence type="ECO:0000313" key="6">
    <source>
        <dbReference type="Proteomes" id="UP000219329"/>
    </source>
</evidence>
<dbReference type="CDD" id="cd02968">
    <property type="entry name" value="SCO"/>
    <property type="match status" value="1"/>
</dbReference>
<dbReference type="Gene3D" id="3.40.30.10">
    <property type="entry name" value="Glutaredoxin"/>
    <property type="match status" value="1"/>
</dbReference>
<name>A0A2A5WDY1_9GAMM</name>
<feature type="binding site" evidence="2">
    <location>
        <position position="87"/>
    </location>
    <ligand>
        <name>Cu cation</name>
        <dbReference type="ChEBI" id="CHEBI:23378"/>
    </ligand>
</feature>
<organism evidence="5 6">
    <name type="scientific">OM182 bacterium MED-G28</name>
    <dbReference type="NCBI Taxonomy" id="1986256"/>
    <lineage>
        <taxon>Bacteria</taxon>
        <taxon>Pseudomonadati</taxon>
        <taxon>Pseudomonadota</taxon>
        <taxon>Gammaproteobacteria</taxon>
        <taxon>OMG group</taxon>
        <taxon>OM182 clade</taxon>
    </lineage>
</organism>
<feature type="disulfide bond" description="Redox-active" evidence="3">
    <location>
        <begin position="87"/>
        <end position="91"/>
    </location>
</feature>
<evidence type="ECO:0000256" key="4">
    <source>
        <dbReference type="SAM" id="Phobius"/>
    </source>
</evidence>
<keyword evidence="4" id="KW-1133">Transmembrane helix</keyword>
<keyword evidence="3" id="KW-1015">Disulfide bond</keyword>
<keyword evidence="2" id="KW-0479">Metal-binding</keyword>
<comment type="similarity">
    <text evidence="1">Belongs to the SCO1/2 family.</text>
</comment>
<evidence type="ECO:0008006" key="7">
    <source>
        <dbReference type="Google" id="ProtNLM"/>
    </source>
</evidence>
<dbReference type="PANTHER" id="PTHR12151">
    <property type="entry name" value="ELECTRON TRANSPORT PROTIN SCO1/SENC FAMILY MEMBER"/>
    <property type="match status" value="1"/>
</dbReference>
<dbReference type="InterPro" id="IPR036249">
    <property type="entry name" value="Thioredoxin-like_sf"/>
</dbReference>
<dbReference type="GO" id="GO:0046872">
    <property type="term" value="F:metal ion binding"/>
    <property type="evidence" value="ECO:0007669"/>
    <property type="project" value="UniProtKB-KW"/>
</dbReference>
<dbReference type="AlphaFoldDB" id="A0A2A5WDY1"/>
<dbReference type="SUPFAM" id="SSF52833">
    <property type="entry name" value="Thioredoxin-like"/>
    <property type="match status" value="1"/>
</dbReference>
<accession>A0A2A5WDY1</accession>
<feature type="binding site" evidence="2">
    <location>
        <position position="91"/>
    </location>
    <ligand>
        <name>Cu cation</name>
        <dbReference type="ChEBI" id="CHEBI:23378"/>
    </ligand>
</feature>
<dbReference type="Pfam" id="PF02630">
    <property type="entry name" value="SCO1-SenC"/>
    <property type="match status" value="1"/>
</dbReference>
<dbReference type="EMBL" id="NTJZ01000003">
    <property type="protein sequence ID" value="PDH34457.1"/>
    <property type="molecule type" value="Genomic_DNA"/>
</dbReference>
<evidence type="ECO:0000313" key="5">
    <source>
        <dbReference type="EMBL" id="PDH34457.1"/>
    </source>
</evidence>
<evidence type="ECO:0000256" key="1">
    <source>
        <dbReference type="ARBA" id="ARBA00010996"/>
    </source>
</evidence>
<keyword evidence="4" id="KW-0472">Membrane</keyword>
<feature type="transmembrane region" description="Helical" evidence="4">
    <location>
        <begin position="12"/>
        <end position="31"/>
    </location>
</feature>